<dbReference type="Gene3D" id="1.20.1270.60">
    <property type="entry name" value="Arfaptin homology (AH) domain/BAR domain"/>
    <property type="match status" value="1"/>
</dbReference>
<evidence type="ECO:0000256" key="1">
    <source>
        <dbReference type="SAM" id="Coils"/>
    </source>
</evidence>
<reference evidence="3 4" key="1">
    <citation type="submission" date="2024-11" db="EMBL/GenBank/DDBJ databases">
        <title>Adaptive evolution of stress response genes in parasites aligns with host niche diversity.</title>
        <authorList>
            <person name="Hahn C."/>
            <person name="Resl P."/>
        </authorList>
    </citation>
    <scope>NUCLEOTIDE SEQUENCE [LARGE SCALE GENOMIC DNA]</scope>
    <source>
        <strain evidence="3">EGGRZ-B1_66</strain>
        <tissue evidence="3">Body</tissue>
    </source>
</reference>
<dbReference type="AlphaFoldDB" id="A0ABD2Q477"/>
<organism evidence="3 4">
    <name type="scientific">Cichlidogyrus casuarinus</name>
    <dbReference type="NCBI Taxonomy" id="1844966"/>
    <lineage>
        <taxon>Eukaryota</taxon>
        <taxon>Metazoa</taxon>
        <taxon>Spiralia</taxon>
        <taxon>Lophotrochozoa</taxon>
        <taxon>Platyhelminthes</taxon>
        <taxon>Monogenea</taxon>
        <taxon>Monopisthocotylea</taxon>
        <taxon>Dactylogyridea</taxon>
        <taxon>Ancyrocephalidae</taxon>
        <taxon>Cichlidogyrus</taxon>
    </lineage>
</organism>
<dbReference type="PANTHER" id="PTHR45854:SF3">
    <property type="entry name" value="ARFGAP WITH SH3 DOMAIN, ANK REPEAT AND PH DOMAIN-CONTAINING PROTEIN"/>
    <property type="match status" value="1"/>
</dbReference>
<evidence type="ECO:0000313" key="3">
    <source>
        <dbReference type="EMBL" id="KAL3314399.1"/>
    </source>
</evidence>
<feature type="coiled-coil region" evidence="1">
    <location>
        <begin position="165"/>
        <end position="192"/>
    </location>
</feature>
<evidence type="ECO:0000313" key="4">
    <source>
        <dbReference type="Proteomes" id="UP001626550"/>
    </source>
</evidence>
<dbReference type="Pfam" id="PF16746">
    <property type="entry name" value="BAR_3"/>
    <property type="match status" value="1"/>
</dbReference>
<keyword evidence="1" id="KW-0175">Coiled coil</keyword>
<dbReference type="EMBL" id="JBJKFK010001012">
    <property type="protein sequence ID" value="KAL3314399.1"/>
    <property type="molecule type" value="Genomic_DNA"/>
</dbReference>
<dbReference type="InterPro" id="IPR043593">
    <property type="entry name" value="ASAP"/>
</dbReference>
<dbReference type="SUPFAM" id="SSF103657">
    <property type="entry name" value="BAR/IMD domain-like"/>
    <property type="match status" value="1"/>
</dbReference>
<sequence>MPEQLSVDQFIRDTLEDIKDPKNSNFMKKVSSVKHTIGLLDGVRSFPLWNYFVDNRQRSSLHGKNKKICQERRYSRKHFFSKFMIVFQAYVESSNSLCDELDRLSQLALEGEETSGNDIGAGLCKFSVVHRDLSNMLKHLLQNLNSVIVYPMETLMSTDVKSDLRKPFEKAVKDYETKYDKLQKEKIQTMKELGAFVPETFTEEMSGDLEKERRKLQLEACEYMIKMTEIKSRKGADLLQQFIDFYHVQINYFKECLNLMEHFGKSMDDLSSRTNAIRKRNDIQRKRLCDTRDEVKKLLLEQEVGLCSLRHVVDRHLTS</sequence>
<evidence type="ECO:0000259" key="2">
    <source>
        <dbReference type="Pfam" id="PF16746"/>
    </source>
</evidence>
<feature type="domain" description="BAR" evidence="2">
    <location>
        <begin position="86"/>
        <end position="287"/>
    </location>
</feature>
<name>A0ABD2Q477_9PLAT</name>
<dbReference type="InterPro" id="IPR004148">
    <property type="entry name" value="BAR_dom"/>
</dbReference>
<dbReference type="PANTHER" id="PTHR45854">
    <property type="entry name" value="ASAP FAMILY MEMBER"/>
    <property type="match status" value="1"/>
</dbReference>
<gene>
    <name evidence="3" type="primary">ASAP1_3</name>
    <name evidence="3" type="ORF">Ciccas_006982</name>
</gene>
<proteinExistence type="predicted"/>
<dbReference type="InterPro" id="IPR027267">
    <property type="entry name" value="AH/BAR_dom_sf"/>
</dbReference>
<protein>
    <submittedName>
        <fullName evidence="3">Arf-GAP with SH3 domain, ANK repeat and PH domain-containing protein 1</fullName>
    </submittedName>
</protein>
<keyword evidence="4" id="KW-1185">Reference proteome</keyword>
<comment type="caution">
    <text evidence="3">The sequence shown here is derived from an EMBL/GenBank/DDBJ whole genome shotgun (WGS) entry which is preliminary data.</text>
</comment>
<dbReference type="Proteomes" id="UP001626550">
    <property type="component" value="Unassembled WGS sequence"/>
</dbReference>
<accession>A0ABD2Q477</accession>